<protein>
    <submittedName>
        <fullName evidence="4">Sugar O-acetyltransferase</fullName>
    </submittedName>
</protein>
<comment type="similarity">
    <text evidence="1">Belongs to the transferase hexapeptide repeat family.</text>
</comment>
<evidence type="ECO:0000313" key="5">
    <source>
        <dbReference type="Proteomes" id="UP000604083"/>
    </source>
</evidence>
<dbReference type="PANTHER" id="PTHR23416:SF23">
    <property type="entry name" value="ACETYLTRANSFERASE C18B11.09C-RELATED"/>
    <property type="match status" value="1"/>
</dbReference>
<dbReference type="RefSeq" id="WP_200390276.1">
    <property type="nucleotide sequence ID" value="NZ_JAENIO010000003.1"/>
</dbReference>
<keyword evidence="2" id="KW-0808">Transferase</keyword>
<dbReference type="Gene3D" id="2.160.10.10">
    <property type="entry name" value="Hexapeptide repeat proteins"/>
    <property type="match status" value="1"/>
</dbReference>
<dbReference type="Pfam" id="PF12464">
    <property type="entry name" value="Mac"/>
    <property type="match status" value="1"/>
</dbReference>
<dbReference type="EMBL" id="JAENIO010000003">
    <property type="protein sequence ID" value="MBK1832841.1"/>
    <property type="molecule type" value="Genomic_DNA"/>
</dbReference>
<gene>
    <name evidence="4" type="ORF">JIN78_02105</name>
</gene>
<dbReference type="SMART" id="SM01266">
    <property type="entry name" value="Mac"/>
    <property type="match status" value="1"/>
</dbReference>
<evidence type="ECO:0000256" key="2">
    <source>
        <dbReference type="ARBA" id="ARBA00022679"/>
    </source>
</evidence>
<dbReference type="FunFam" id="2.160.10.10:FF:000008">
    <property type="entry name" value="Maltose O-acetyltransferase"/>
    <property type="match status" value="1"/>
</dbReference>
<name>A0A934RNW2_9BACT</name>
<comment type="caution">
    <text evidence="4">The sequence shown here is derived from an EMBL/GenBank/DDBJ whole genome shotgun (WGS) entry which is preliminary data.</text>
</comment>
<dbReference type="AlphaFoldDB" id="A0A934RNW2"/>
<dbReference type="GO" id="GO:0005829">
    <property type="term" value="C:cytosol"/>
    <property type="evidence" value="ECO:0007669"/>
    <property type="project" value="TreeGrafter"/>
</dbReference>
<organism evidence="4 5">
    <name type="scientific">Roseibacillus ishigakijimensis</name>
    <dbReference type="NCBI Taxonomy" id="454146"/>
    <lineage>
        <taxon>Bacteria</taxon>
        <taxon>Pseudomonadati</taxon>
        <taxon>Verrucomicrobiota</taxon>
        <taxon>Verrucomicrobiia</taxon>
        <taxon>Verrucomicrobiales</taxon>
        <taxon>Verrucomicrobiaceae</taxon>
        <taxon>Roseibacillus</taxon>
    </lineage>
</organism>
<dbReference type="GO" id="GO:0016413">
    <property type="term" value="F:O-acetyltransferase activity"/>
    <property type="evidence" value="ECO:0007669"/>
    <property type="project" value="UniProtKB-ARBA"/>
</dbReference>
<dbReference type="InterPro" id="IPR051159">
    <property type="entry name" value="Hexapeptide_acetyltransf"/>
</dbReference>
<reference evidence="4" key="1">
    <citation type="submission" date="2021-01" db="EMBL/GenBank/DDBJ databases">
        <title>Modified the classification status of verrucomicrobia.</title>
        <authorList>
            <person name="Feng X."/>
        </authorList>
    </citation>
    <scope>NUCLEOTIDE SEQUENCE</scope>
    <source>
        <strain evidence="4">KCTC 12986</strain>
    </source>
</reference>
<dbReference type="Proteomes" id="UP000604083">
    <property type="component" value="Unassembled WGS sequence"/>
</dbReference>
<dbReference type="InterPro" id="IPR011004">
    <property type="entry name" value="Trimer_LpxA-like_sf"/>
</dbReference>
<keyword evidence="5" id="KW-1185">Reference proteome</keyword>
<dbReference type="PANTHER" id="PTHR23416">
    <property type="entry name" value="SIALIC ACID SYNTHASE-RELATED"/>
    <property type="match status" value="1"/>
</dbReference>
<sequence length="187" mass="20290">MNSSPEKEKMLAGELYQANDELLITERTRAKRLCKQFNANQDDSSLRELLGTSPANFTIEPFFRCDYGSNIHLGENFYANFDLVILDVCEVRIGRNCFIAPRVSICTAGHPVAAAPRSAGWEFGKPITIGDDVWIGAHAVINPGVTLGNRVVVASGAVVTKSFGDDVVLAGVPARVIKTIPQKDSLI</sequence>
<feature type="domain" description="Maltose/galactoside acetyltransferase" evidence="3">
    <location>
        <begin position="7"/>
        <end position="55"/>
    </location>
</feature>
<accession>A0A934RNW2</accession>
<dbReference type="InterPro" id="IPR001451">
    <property type="entry name" value="Hexapep"/>
</dbReference>
<evidence type="ECO:0000259" key="3">
    <source>
        <dbReference type="SMART" id="SM01266"/>
    </source>
</evidence>
<evidence type="ECO:0000256" key="1">
    <source>
        <dbReference type="ARBA" id="ARBA00007274"/>
    </source>
</evidence>
<dbReference type="Pfam" id="PF00132">
    <property type="entry name" value="Hexapep"/>
    <property type="match status" value="1"/>
</dbReference>
<proteinExistence type="inferred from homology"/>
<evidence type="ECO:0000313" key="4">
    <source>
        <dbReference type="EMBL" id="MBK1832841.1"/>
    </source>
</evidence>
<dbReference type="CDD" id="cd03357">
    <property type="entry name" value="LbH_MAT_GAT"/>
    <property type="match status" value="1"/>
</dbReference>
<dbReference type="InterPro" id="IPR024688">
    <property type="entry name" value="Mac_dom"/>
</dbReference>
<dbReference type="SUPFAM" id="SSF51161">
    <property type="entry name" value="Trimeric LpxA-like enzymes"/>
    <property type="match status" value="1"/>
</dbReference>